<feature type="compositionally biased region" description="Basic and acidic residues" evidence="21">
    <location>
        <begin position="3653"/>
        <end position="3664"/>
    </location>
</feature>
<feature type="domain" description="FATC" evidence="25">
    <location>
        <begin position="3330"/>
        <end position="3364"/>
    </location>
</feature>
<keyword evidence="8 20" id="KW-0723">Serine/threonine-protein kinase</keyword>
<dbReference type="GO" id="GO:0000781">
    <property type="term" value="C:chromosome, telomeric region"/>
    <property type="evidence" value="ECO:0007669"/>
    <property type="project" value="UniProtKB-SubCell"/>
</dbReference>
<comment type="subcellular location">
    <subcellularLocation>
        <location evidence="20">Chromosome</location>
        <location evidence="20">Telomere</location>
    </subcellularLocation>
    <subcellularLocation>
        <location evidence="2 20">Nucleus</location>
    </subcellularLocation>
</comment>
<feature type="region of interest" description="Disordered" evidence="21">
    <location>
        <begin position="3467"/>
        <end position="3498"/>
    </location>
</feature>
<protein>
    <recommendedName>
        <fullName evidence="7 20">Serine/threonine-protein kinase Tel1</fullName>
        <ecNumber evidence="20">2.7.11.1</ecNumber>
    </recommendedName>
</protein>
<evidence type="ECO:0000256" key="20">
    <source>
        <dbReference type="RuleBase" id="RU365027"/>
    </source>
</evidence>
<evidence type="ECO:0000256" key="2">
    <source>
        <dbReference type="ARBA" id="ARBA00004123"/>
    </source>
</evidence>
<feature type="region of interest" description="Disordered" evidence="21">
    <location>
        <begin position="1269"/>
        <end position="1288"/>
    </location>
</feature>
<dbReference type="GO" id="GO:0044272">
    <property type="term" value="P:sulfur compound biosynthetic process"/>
    <property type="evidence" value="ECO:0007669"/>
    <property type="project" value="UniProtKB-ARBA"/>
</dbReference>
<evidence type="ECO:0000256" key="1">
    <source>
        <dbReference type="ARBA" id="ARBA00001933"/>
    </source>
</evidence>
<dbReference type="InterPro" id="IPR000095">
    <property type="entry name" value="CRIB_dom"/>
</dbReference>
<feature type="region of interest" description="Disordered" evidence="21">
    <location>
        <begin position="3384"/>
        <end position="3408"/>
    </location>
</feature>
<feature type="region of interest" description="Disordered" evidence="21">
    <location>
        <begin position="3421"/>
        <end position="3455"/>
    </location>
</feature>
<evidence type="ECO:0000256" key="7">
    <source>
        <dbReference type="ARBA" id="ARBA00014619"/>
    </source>
</evidence>
<dbReference type="GO" id="GO:0006534">
    <property type="term" value="P:cysteine metabolic process"/>
    <property type="evidence" value="ECO:0007669"/>
    <property type="project" value="UniProtKB-ARBA"/>
</dbReference>
<comment type="caution">
    <text evidence="26">The sequence shown here is derived from an EMBL/GenBank/DDBJ whole genome shotgun (WGS) entry which is preliminary data.</text>
</comment>
<keyword evidence="9 20" id="KW-0808">Transferase</keyword>
<proteinExistence type="inferred from homology"/>
<dbReference type="CDD" id="cd01561">
    <property type="entry name" value="CBS_like"/>
    <property type="match status" value="1"/>
</dbReference>
<feature type="compositionally biased region" description="Polar residues" evidence="21">
    <location>
        <begin position="3480"/>
        <end position="3495"/>
    </location>
</feature>
<dbReference type="SMART" id="SM01342">
    <property type="entry name" value="TAN"/>
    <property type="match status" value="1"/>
</dbReference>
<evidence type="ECO:0000256" key="9">
    <source>
        <dbReference type="ARBA" id="ARBA00022679"/>
    </source>
</evidence>
<evidence type="ECO:0000313" key="26">
    <source>
        <dbReference type="EMBL" id="KAF7308562.1"/>
    </source>
</evidence>
<comment type="subunit">
    <text evidence="6">Associates with DNA double-strand breaks.</text>
</comment>
<dbReference type="PROSITE" id="PS50108">
    <property type="entry name" value="CRIB"/>
    <property type="match status" value="1"/>
</dbReference>
<dbReference type="Gene3D" id="1.10.510.10">
    <property type="entry name" value="Transferase(Phosphotransferase) domain 1"/>
    <property type="match status" value="1"/>
</dbReference>
<dbReference type="PROSITE" id="PS51189">
    <property type="entry name" value="FAT"/>
    <property type="match status" value="1"/>
</dbReference>
<dbReference type="GO" id="GO:0004122">
    <property type="term" value="F:cystathionine beta-synthase activity"/>
    <property type="evidence" value="ECO:0007669"/>
    <property type="project" value="UniProtKB-EC"/>
</dbReference>
<keyword evidence="11 20" id="KW-0227">DNA damage</keyword>
<sequence>MSARTPQVLDNALGAVGQTPLIRIDKIRDALGLKCNLLAKLEYLSVGGSVKDRIAKAMIEAAEREGKLNAQSVIIEPTSGNTGIGMAMASAIKGYRCIITLPDKMSLEKEAALRALGAEVVRTPTAAAWDSPESHIGVAKKLEKAIPGGIILDQYRNVNNPLAHELTTGPEIIEAVISTPSTPERPSTRKVDVVICGAGTGGTVTGVSRAVKKHNPDCVVVGVDPKGSILALPESLNQEDMGKPYVVEGIGYDFVPDVLHRNEVDAWVKTGDDESFAAVGRLMRSEGLLTGGSSGTALAGAEKWFKTATGSKVAQTPGMNVVLVLPDGLRNYISKPWFLKLAMEGEASELASTTNAYTLFDLNHIWLRPSWHRPDARRVDMANFNEGCRLLESQGRITDRTNGLAELASYFGSGDAFTNLQVKHWTRFLKVYQSFANTELNIFNKGDKSSSAAQKRLTTGAQLLRQVIKGGVKYFPYSKVAKLYLDHLITFPIVKQRLLEPVALEYIKSLRILIEWNPNLDRMDKVTWVAITEFAFNAVLDDKLRTQFIEDASNSDQEGEDSDEMTGTSPRKRRKGPHPSQRDAKRQRPLRKPTQEQSELVPCLCVLLRSPSAPFLSEDYKYLPAAILNRLQRFLQTYSPDSSFFRDYLLLVLHTLSHLSLNHTKLVTRFACANWEALVGLWDSRNKSLKECLVAVLYTLFPYVKASGSQHAPKVSLLSKALEGEGDSRWGTVGLSLDCLRLEVAPKDERRRAFTAKTFRAGNNLQEPQALAWAILELQADCLELLHQDSESVVPSSQLKGELGSLLASLDSAVESRSLAYRLQTLLFVIDRHWAKLHDGLQAKIFTALKSYIASTSTDPEVQSWALVCVAAIAHADISLDHVPAARDWDVIWTHTLRRTNVPSVARAACHAAQVMMSCSHSRSTTRRIALTPQNVLVEIEALAKDLDVQGPPFPFDSVCAFLSQVLRMANQDVRLHRAQLEEKALSWLVDCWTPQRTSTTTSYAVRDIVSLLETICGASRHSDLFSGTLLPDCLIVDTLVEAEKTRIIRDFLLEATLPCPPLAHSSTPLPIEPATAVSSDDKRSTEEPAEESPLERRVSTFLFKSLDALLVDLPTLPQPSALPSVDKARAALDWAVIGLAFQAVLSLNGTRPNRRVIQAATKVFSAVVPLIRDTRWKEPEQLSVLLALQPLTATGAREDESSFTIAFATPDIGSGVKTDALSVRATHVGESVARRIELQKLICKSADVQDCFMMAVEHLREILQQLVGQQQTSQPRDDDFDQAPMRDARASGSSSLAIVRHIADICISFLSVIPLRLSASGDPTREPQLTDLVFNCTKEDTVLAAPEVVNERSFIVYEVFLSHVRSNHLAFSDIDYDRFIEELSQIIGIQHYARSNIAHMLVITFIGSTLERWIKFPSSQAANTRKLCAALSWWLMGSTLRSWTARDALARLYDRYLELDPHAASWYVAGEDPKAHAKGLPSDMLPTLNADEDARVRFRAAALATKLLTVRRTRGLDIMKDVYASLLETYPKDLSEKENILTRILGLGSAMIISSAVRRGAYWHLLEAGIVHDTEHSYARHSRAILVAVAEILRLPTFASLFEAYASQLADTMKTHDVSFPRLDPTAFGYRDRREAIEKNFKAFTPTNLVTSGQGSRGDELFAGLCAALRKDPRDGIRECFADVVGFELLQSLTANPDMTSQEFTQSLRMNLAKHQADEDSDEMLGRHVDGIQLWMLRTVEEQDFGPNGPLAEALRVLDQSGAAVSVFQALVRYRRVDDFPTHLPNAPLFGASDVLHALFWFEALVGDEADKTATAYHVAHQLFAEIHHCVLINEQLRLLNALSIWIAMQSETFLQPGLLHVLLRGAASLMAQAELARAAQSILEWVFGCFIALPLDDPRLADILIRVCCLADDYAEQPSTAQLGSDLCAWIDLQVSLLAQAQPEDGSVVRALSAWPHTPSEELARLASSITWSSLSNVLSDPAIVSNKFRLVRQLRDLAVLDEGDRPQFASLDFWRLRECIPSLDQLQIEDVDAFAGVLLKYEGEIKSISTEKASIRGRHRRDNAATGRAQEWVVHSLLVMLESSDSIQAHVAYNTLRLISSVTPENQWKGLPTQYHDEITYLHAYRRIPHTRPVRTLQELEENEVFLGSVADFPRWVSAVAILLSDILSISEPFFAQLSLILEADSSFTENALPVLVRSVLENERAQLPGKDLSLLPVRMELSYFFTDVLNSPRVSTACIQSIVDIILHLRHFVPPLSSQRRVDALAYNKWLAMDYELLAGKALACGAYTTSLLFLELARDCPAPTPRVREVDSPMDGSDAPGINISEPEDVLYEIYAHIDEPDGFYGFEARDTNKFIMKRLHHEKQWSKAFQFHSAALEASTSNVQEAYGLLQSFHSFGFHHLAMDTLQKSLLSGAPIKSDMSYQLGWRTGTWDLPEQTSQTGPGVSLYNALRAVHRARSPRAIQDVIHRSIFSEMDRLRGLGSENLTEIREVAQNLMCLSQVSQWFQPDSQSRLASRSPSVDEWKEYIELGPGFEFSDFETVMATRMALVRSVRGKEQRQQIGNMVSPLSKVLIEVEKRCLVNLSQAARDAQQSQIALNSMVRARTLEDTPSLEVSIEFANVLRLQKEEKQAVQFLKGLNIESLDKPEKAVIQARLGTWMAEACMEKPAIISSKYFEPASKIVHALVKKKPELSVAVYRQYANFAEQQYKAFKNSKDGARLKMYVERKTAEIEQRRTQGENAMTSKPLQNANQQLQIDTGEYQRHIASLKSFLSQAVEMYSRALAASSEADGDGAVRLVSLWFENFEELDDNFRTVATRALGRTPTWKLVFLAHQLTARLAPIPNATSAEARPSPQQQNLHNLVMRMCIEHPFHTLYQVFSLLPTEQPPPPKAEPTHSRSLRRPSEPQPSTRQPSPARESELVRAAAALTIMQRLRTDDRCGSRWCKFVIKKTALAKTKVKNIPPGMLIRDIADLPIPVLTHSIPPDPTLKYDRCVHIAKYEHVFETAGGINLPKITKCVGTDGARYKELFKGEGDDDLRQDAVMEQVFTMCNTILAKDRETKRRELNVRGYKIVPLGSKAGVLEFVSNTTPLRNWLNTGHSKYNPGDYKPNDIQTKFSTHWEEHKSTQPERFKKLFSDCWDHFHPAQRHFFTESHKTPMAWYAMRLAYTRSVATTSIVGHILGLGDRHTSNILLDTTSGEVVHIDLGIAFDQGKRLGVPELVPFRMTRDMVDGMGSSGTGGVFQRCSEETLRVLREGSAVIMTVLEVFRHDPLHSWTASEIKLQTVQEGATRPVMGDIGIDMGSNSAQEEADRALAGVARKLDQTMSVEYTVNELIAEATDPERLGRMWHGAGSLPNHHLVDFDHPKEWESSLKGSFEHVPTPQRAAPPPPNRTTLQKQPPRVRKLSLGAVDPFASQPMAASSPPPRPSRANTANLNDILGEPNPRRLSTPAVVHSDQQFYADPQEQLPPTPAEYSTPTLRSRSGTASSKSKKSVLGFIFNTTKRPEISTPYDPVHLTHVGFNSSTGEFTGLPKEWQQLLQESGISRLEQEKNPQAVMEIVKFYQEGQGASWDKLGAMGAYDPPGSENGFQSPRSPPAPPKKSPSSFTSAPPPAAYRPAPTPPTPVSPALDRSTSQRTPSKPAVAKAVERANTTRDKQPPGQQLKSGGATPPNATTPGSSSTDLPLRTTAPQMIEGEPPYLNQNPLKALYLIATNGTPTIANPESLSSVFSDYLAKTLEVDAEKRPSATELLQHPFFALSEPLRTLSPLIKAAREIAKQPK</sequence>
<feature type="region of interest" description="Disordered" evidence="21">
    <location>
        <begin position="2889"/>
        <end position="2926"/>
    </location>
</feature>
<evidence type="ECO:0000259" key="22">
    <source>
        <dbReference type="PROSITE" id="PS50108"/>
    </source>
</evidence>
<dbReference type="SMART" id="SM00146">
    <property type="entry name" value="PI3Kc"/>
    <property type="match status" value="1"/>
</dbReference>
<name>A0A8H6T280_MYCCL</name>
<dbReference type="InterPro" id="IPR036936">
    <property type="entry name" value="CRIB_dom_sf"/>
</dbReference>
<evidence type="ECO:0000256" key="18">
    <source>
        <dbReference type="ARBA" id="ARBA00047899"/>
    </source>
</evidence>
<comment type="pathway">
    <text evidence="3">Amino-acid biosynthesis; L-cysteine biosynthesis; L-cysteine from L-homocysteine and L-serine: step 1/2.</text>
</comment>
<feature type="region of interest" description="Disordered" evidence="21">
    <location>
        <begin position="1065"/>
        <end position="1095"/>
    </location>
</feature>
<dbReference type="Gene3D" id="3.40.50.1100">
    <property type="match status" value="2"/>
</dbReference>
<dbReference type="InterPro" id="IPR018936">
    <property type="entry name" value="PI3/4_kinase_CS"/>
</dbReference>
<dbReference type="InterPro" id="IPR044107">
    <property type="entry name" value="PIKKc_ATM"/>
</dbReference>
<dbReference type="GO" id="GO:0006325">
    <property type="term" value="P:chromatin organization"/>
    <property type="evidence" value="ECO:0007669"/>
    <property type="project" value="UniProtKB-KW"/>
</dbReference>
<dbReference type="InterPro" id="IPR021668">
    <property type="entry name" value="TAN"/>
</dbReference>
<feature type="region of interest" description="Disordered" evidence="21">
    <location>
        <begin position="3581"/>
        <end position="3703"/>
    </location>
</feature>
<dbReference type="Pfam" id="PF02260">
    <property type="entry name" value="FATC"/>
    <property type="match status" value="1"/>
</dbReference>
<dbReference type="GO" id="GO:0005634">
    <property type="term" value="C:nucleus"/>
    <property type="evidence" value="ECO:0007669"/>
    <property type="project" value="UniProtKB-SubCell"/>
</dbReference>
<evidence type="ECO:0000256" key="12">
    <source>
        <dbReference type="ARBA" id="ARBA00022777"/>
    </source>
</evidence>
<dbReference type="InterPro" id="IPR000403">
    <property type="entry name" value="PI3/4_kinase_cat_dom"/>
</dbReference>
<dbReference type="FunFam" id="3.40.50.1100:FF:000118">
    <property type="entry name" value="Related to CYS4-cystathionine beta-synthase"/>
    <property type="match status" value="1"/>
</dbReference>
<dbReference type="GO" id="GO:0004674">
    <property type="term" value="F:protein serine/threonine kinase activity"/>
    <property type="evidence" value="ECO:0007669"/>
    <property type="project" value="UniProtKB-KW"/>
</dbReference>
<comment type="catalytic activity">
    <reaction evidence="18 20">
        <text>L-threonyl-[protein] + ATP = O-phospho-L-threonyl-[protein] + ADP + H(+)</text>
        <dbReference type="Rhea" id="RHEA:46608"/>
        <dbReference type="Rhea" id="RHEA-COMP:11060"/>
        <dbReference type="Rhea" id="RHEA-COMP:11605"/>
        <dbReference type="ChEBI" id="CHEBI:15378"/>
        <dbReference type="ChEBI" id="CHEBI:30013"/>
        <dbReference type="ChEBI" id="CHEBI:30616"/>
        <dbReference type="ChEBI" id="CHEBI:61977"/>
        <dbReference type="ChEBI" id="CHEBI:456216"/>
        <dbReference type="EC" id="2.7.11.1"/>
    </reaction>
</comment>
<dbReference type="PANTHER" id="PTHR37079:SF4">
    <property type="entry name" value="SERINE_THREONINE-PROTEIN KINASE ATM"/>
    <property type="match status" value="1"/>
</dbReference>
<organism evidence="26 27">
    <name type="scientific">Mycena chlorophos</name>
    <name type="common">Agaric fungus</name>
    <name type="synonym">Agaricus chlorophos</name>
    <dbReference type="NCBI Taxonomy" id="658473"/>
    <lineage>
        <taxon>Eukaryota</taxon>
        <taxon>Fungi</taxon>
        <taxon>Dikarya</taxon>
        <taxon>Basidiomycota</taxon>
        <taxon>Agaricomycotina</taxon>
        <taxon>Agaricomycetes</taxon>
        <taxon>Agaricomycetidae</taxon>
        <taxon>Agaricales</taxon>
        <taxon>Marasmiineae</taxon>
        <taxon>Mycenaceae</taxon>
        <taxon>Mycena</taxon>
    </lineage>
</organism>
<dbReference type="Proteomes" id="UP000613580">
    <property type="component" value="Unassembled WGS sequence"/>
</dbReference>
<dbReference type="Pfam" id="PF00786">
    <property type="entry name" value="PBD"/>
    <property type="match status" value="1"/>
</dbReference>
<feature type="compositionally biased region" description="Polar residues" evidence="21">
    <location>
        <begin position="3678"/>
        <end position="3689"/>
    </location>
</feature>
<dbReference type="PROSITE" id="PS00916">
    <property type="entry name" value="PI3_4_KINASE_2"/>
    <property type="match status" value="1"/>
</dbReference>
<dbReference type="InterPro" id="IPR014009">
    <property type="entry name" value="PIK_FAT"/>
</dbReference>
<dbReference type="Gene3D" id="3.90.810.10">
    <property type="entry name" value="CRIB domain"/>
    <property type="match status" value="1"/>
</dbReference>
<evidence type="ECO:0000256" key="4">
    <source>
        <dbReference type="ARBA" id="ARBA00007103"/>
    </source>
</evidence>
<dbReference type="CDD" id="cd05171">
    <property type="entry name" value="PIKKc_ATM"/>
    <property type="match status" value="1"/>
</dbReference>
<dbReference type="GO" id="GO:0009069">
    <property type="term" value="P:serine family amino acid metabolic process"/>
    <property type="evidence" value="ECO:0007669"/>
    <property type="project" value="UniProtKB-ARBA"/>
</dbReference>
<evidence type="ECO:0000256" key="10">
    <source>
        <dbReference type="ARBA" id="ARBA00022741"/>
    </source>
</evidence>
<comment type="function">
    <text evidence="16 20">Serine/threonine protein kinase which activates checkpoint signaling upon genotoxic stresses such as ionizing radiation (IR), ultraviolet light (UV), or DNA replication stalling, thereby acting as a DNA damage sensor. Recognizes the substrate consensus sequence [ST]-Q. Phosphorylates histone H2A to form H2AS128ph (gamma-H2A) at sites of DNA damage, involved in the regulation of DNA damage response mechanism. Required for the control of telomere length and genome stability.</text>
</comment>
<dbReference type="SUPFAM" id="SSF56112">
    <property type="entry name" value="Protein kinase-like (PK-like)"/>
    <property type="match status" value="2"/>
</dbReference>
<evidence type="ECO:0000256" key="16">
    <source>
        <dbReference type="ARBA" id="ARBA00025079"/>
    </source>
</evidence>
<dbReference type="Pfam" id="PF00454">
    <property type="entry name" value="PI3_PI4_kinase"/>
    <property type="match status" value="1"/>
</dbReference>
<dbReference type="CDD" id="cd01093">
    <property type="entry name" value="CRIB_PAK_like"/>
    <property type="match status" value="1"/>
</dbReference>
<gene>
    <name evidence="26" type="ORF">HMN09_00705300</name>
</gene>
<dbReference type="SUPFAM" id="SSF53686">
    <property type="entry name" value="Tryptophan synthase beta subunit-like PLP-dependent enzymes"/>
    <property type="match status" value="1"/>
</dbReference>
<feature type="region of interest" description="Disordered" evidence="21">
    <location>
        <begin position="551"/>
        <end position="595"/>
    </location>
</feature>
<dbReference type="PROSITE" id="PS51190">
    <property type="entry name" value="FATC"/>
    <property type="match status" value="1"/>
</dbReference>
<dbReference type="InterPro" id="IPR011009">
    <property type="entry name" value="Kinase-like_dom_sf"/>
</dbReference>
<dbReference type="PROSITE" id="PS50290">
    <property type="entry name" value="PI3_4_KINASE_3"/>
    <property type="match status" value="1"/>
</dbReference>
<dbReference type="InterPro" id="IPR036052">
    <property type="entry name" value="TrpB-like_PALP_sf"/>
</dbReference>
<comment type="catalytic activity">
    <reaction evidence="17">
        <text>L-homocysteine + L-serine = L,L-cystathionine + H2O</text>
        <dbReference type="Rhea" id="RHEA:10112"/>
        <dbReference type="ChEBI" id="CHEBI:15377"/>
        <dbReference type="ChEBI" id="CHEBI:33384"/>
        <dbReference type="ChEBI" id="CHEBI:58161"/>
        <dbReference type="ChEBI" id="CHEBI:58199"/>
        <dbReference type="EC" id="4.2.1.22"/>
    </reaction>
</comment>
<comment type="catalytic activity">
    <reaction evidence="19">
        <text>L-seryl-[protein] + ATP = O-phospho-L-seryl-[protein] + ADP + H(+)</text>
        <dbReference type="Rhea" id="RHEA:17989"/>
        <dbReference type="Rhea" id="RHEA-COMP:9863"/>
        <dbReference type="Rhea" id="RHEA-COMP:11604"/>
        <dbReference type="ChEBI" id="CHEBI:15378"/>
        <dbReference type="ChEBI" id="CHEBI:29999"/>
        <dbReference type="ChEBI" id="CHEBI:30616"/>
        <dbReference type="ChEBI" id="CHEBI:83421"/>
        <dbReference type="ChEBI" id="CHEBI:456216"/>
        <dbReference type="EC" id="2.7.11.1"/>
    </reaction>
</comment>
<evidence type="ECO:0000256" key="14">
    <source>
        <dbReference type="ARBA" id="ARBA00022898"/>
    </source>
</evidence>
<evidence type="ECO:0000256" key="5">
    <source>
        <dbReference type="ARBA" id="ARBA00010769"/>
    </source>
</evidence>
<evidence type="ECO:0000259" key="23">
    <source>
        <dbReference type="PROSITE" id="PS50290"/>
    </source>
</evidence>
<evidence type="ECO:0000256" key="13">
    <source>
        <dbReference type="ARBA" id="ARBA00022840"/>
    </source>
</evidence>
<dbReference type="SMART" id="SM01343">
    <property type="entry name" value="FATC"/>
    <property type="match status" value="1"/>
</dbReference>
<evidence type="ECO:0000259" key="25">
    <source>
        <dbReference type="PROSITE" id="PS51190"/>
    </source>
</evidence>
<dbReference type="FunFam" id="3.40.50.1100:FF:000003">
    <property type="entry name" value="Cystathionine beta-synthase"/>
    <property type="match status" value="1"/>
</dbReference>
<keyword evidence="14" id="KW-0663">Pyridoxal phosphate</keyword>
<comment type="similarity">
    <text evidence="4">Belongs to the cysteine synthase/cystathionine beta-synthase family.</text>
</comment>
<dbReference type="Pfam" id="PF11640">
    <property type="entry name" value="TAN"/>
    <property type="match status" value="1"/>
</dbReference>
<feature type="domain" description="FAT" evidence="24">
    <location>
        <begin position="2281"/>
        <end position="2890"/>
    </location>
</feature>
<dbReference type="InterPro" id="IPR036940">
    <property type="entry name" value="PI3/4_kinase_cat_sf"/>
</dbReference>
<keyword evidence="20" id="KW-0156">Chromatin regulator</keyword>
<dbReference type="InterPro" id="IPR001926">
    <property type="entry name" value="TrpB-like_PALP"/>
</dbReference>
<dbReference type="Pfam" id="PF00291">
    <property type="entry name" value="PALP"/>
    <property type="match status" value="1"/>
</dbReference>
<feature type="compositionally biased region" description="Pro residues" evidence="21">
    <location>
        <begin position="3616"/>
        <end position="3632"/>
    </location>
</feature>
<accession>A0A8H6T280</accession>
<dbReference type="PANTHER" id="PTHR37079">
    <property type="entry name" value="SERINE/THREONINE-PROTEIN KINASE ATM"/>
    <property type="match status" value="1"/>
</dbReference>
<keyword evidence="12 20" id="KW-0418">Kinase</keyword>
<evidence type="ECO:0000256" key="8">
    <source>
        <dbReference type="ARBA" id="ARBA00022527"/>
    </source>
</evidence>
<keyword evidence="20" id="KW-0779">Telomere</keyword>
<dbReference type="InterPro" id="IPR003152">
    <property type="entry name" value="FATC_dom"/>
</dbReference>
<evidence type="ECO:0000256" key="3">
    <source>
        <dbReference type="ARBA" id="ARBA00005003"/>
    </source>
</evidence>
<feature type="domain" description="PI3K/PI4K catalytic" evidence="23">
    <location>
        <begin position="3006"/>
        <end position="3322"/>
    </location>
</feature>
<feature type="domain" description="CRIB" evidence="22">
    <location>
        <begin position="3514"/>
        <end position="3527"/>
    </location>
</feature>
<dbReference type="InterPro" id="IPR033923">
    <property type="entry name" value="PAK_BD"/>
</dbReference>
<keyword evidence="27" id="KW-1185">Reference proteome</keyword>
<keyword evidence="10 20" id="KW-0547">Nucleotide-binding</keyword>
<comment type="similarity">
    <text evidence="5 20">Belongs to the PI3/PI4-kinase family. ATM subfamily.</text>
</comment>
<reference evidence="26" key="1">
    <citation type="submission" date="2020-05" db="EMBL/GenBank/DDBJ databases">
        <title>Mycena genomes resolve the evolution of fungal bioluminescence.</title>
        <authorList>
            <person name="Tsai I.J."/>
        </authorList>
    </citation>
    <scope>NUCLEOTIDE SEQUENCE</scope>
    <source>
        <strain evidence="26">110903Hualien_Pintung</strain>
    </source>
</reference>
<dbReference type="InterPro" id="IPR016024">
    <property type="entry name" value="ARM-type_fold"/>
</dbReference>
<dbReference type="EC" id="2.7.11.1" evidence="20"/>
<dbReference type="GO" id="GO:0006281">
    <property type="term" value="P:DNA repair"/>
    <property type="evidence" value="ECO:0007669"/>
    <property type="project" value="InterPro"/>
</dbReference>
<dbReference type="OrthoDB" id="381190at2759"/>
<evidence type="ECO:0000313" key="27">
    <source>
        <dbReference type="Proteomes" id="UP000613580"/>
    </source>
</evidence>
<keyword evidence="13 20" id="KW-0067">ATP-binding</keyword>
<evidence type="ECO:0000259" key="24">
    <source>
        <dbReference type="PROSITE" id="PS51189"/>
    </source>
</evidence>
<evidence type="ECO:0000256" key="6">
    <source>
        <dbReference type="ARBA" id="ARBA00011370"/>
    </source>
</evidence>
<evidence type="ECO:0000256" key="17">
    <source>
        <dbReference type="ARBA" id="ARBA00047490"/>
    </source>
</evidence>
<evidence type="ECO:0000256" key="19">
    <source>
        <dbReference type="ARBA" id="ARBA00048679"/>
    </source>
</evidence>
<dbReference type="Gene3D" id="3.30.1010.10">
    <property type="entry name" value="Phosphatidylinositol 3-kinase Catalytic Subunit, Chain A, domain 4"/>
    <property type="match status" value="1"/>
</dbReference>
<dbReference type="SMART" id="SM00285">
    <property type="entry name" value="PBD"/>
    <property type="match status" value="1"/>
</dbReference>
<keyword evidence="15 20" id="KW-0539">Nucleus</keyword>
<dbReference type="Gene3D" id="1.10.1070.11">
    <property type="entry name" value="Phosphatidylinositol 3-/4-kinase, catalytic domain"/>
    <property type="match status" value="1"/>
</dbReference>
<dbReference type="InterPro" id="IPR038980">
    <property type="entry name" value="ATM_plant"/>
</dbReference>
<evidence type="ECO:0000256" key="11">
    <source>
        <dbReference type="ARBA" id="ARBA00022763"/>
    </source>
</evidence>
<dbReference type="GO" id="GO:0035556">
    <property type="term" value="P:intracellular signal transduction"/>
    <property type="evidence" value="ECO:0007669"/>
    <property type="project" value="UniProtKB-ARBA"/>
</dbReference>
<evidence type="ECO:0000256" key="15">
    <source>
        <dbReference type="ARBA" id="ARBA00023242"/>
    </source>
</evidence>
<dbReference type="SUPFAM" id="SSF48371">
    <property type="entry name" value="ARM repeat"/>
    <property type="match status" value="1"/>
</dbReference>
<keyword evidence="20" id="KW-0158">Chromosome</keyword>
<dbReference type="GO" id="GO:0005524">
    <property type="term" value="F:ATP binding"/>
    <property type="evidence" value="ECO:0007669"/>
    <property type="project" value="UniProtKB-KW"/>
</dbReference>
<comment type="cofactor">
    <cofactor evidence="1">
        <name>pyridoxal 5'-phosphate</name>
        <dbReference type="ChEBI" id="CHEBI:597326"/>
    </cofactor>
</comment>
<dbReference type="EMBL" id="JACAZE010000008">
    <property type="protein sequence ID" value="KAF7308562.1"/>
    <property type="molecule type" value="Genomic_DNA"/>
</dbReference>
<evidence type="ECO:0000256" key="21">
    <source>
        <dbReference type="SAM" id="MobiDB-lite"/>
    </source>
</evidence>